<feature type="transmembrane region" description="Helical" evidence="7">
    <location>
        <begin position="41"/>
        <end position="66"/>
    </location>
</feature>
<dbReference type="AlphaFoldDB" id="A0A645EPN2"/>
<feature type="transmembrane region" description="Helical" evidence="7">
    <location>
        <begin position="173"/>
        <end position="199"/>
    </location>
</feature>
<keyword evidence="2" id="KW-0813">Transport</keyword>
<feature type="domain" description="ABC transmembrane type-1" evidence="8">
    <location>
        <begin position="39"/>
        <end position="242"/>
    </location>
</feature>
<organism evidence="9">
    <name type="scientific">bioreactor metagenome</name>
    <dbReference type="NCBI Taxonomy" id="1076179"/>
    <lineage>
        <taxon>unclassified sequences</taxon>
        <taxon>metagenomes</taxon>
        <taxon>ecological metagenomes</taxon>
    </lineage>
</organism>
<evidence type="ECO:0000256" key="3">
    <source>
        <dbReference type="ARBA" id="ARBA00022475"/>
    </source>
</evidence>
<keyword evidence="3" id="KW-1003">Cell membrane</keyword>
<dbReference type="SUPFAM" id="SSF161098">
    <property type="entry name" value="MetI-like"/>
    <property type="match status" value="1"/>
</dbReference>
<dbReference type="Pfam" id="PF00528">
    <property type="entry name" value="BPD_transp_1"/>
    <property type="match status" value="1"/>
</dbReference>
<evidence type="ECO:0000256" key="1">
    <source>
        <dbReference type="ARBA" id="ARBA00004651"/>
    </source>
</evidence>
<dbReference type="CDD" id="cd06261">
    <property type="entry name" value="TM_PBP2"/>
    <property type="match status" value="1"/>
</dbReference>
<comment type="caution">
    <text evidence="9">The sequence shown here is derived from an EMBL/GenBank/DDBJ whole genome shotgun (WGS) entry which is preliminary data.</text>
</comment>
<gene>
    <name evidence="9" type="primary">gsiC_37</name>
    <name evidence="9" type="ORF">SDC9_150636</name>
</gene>
<feature type="transmembrane region" description="Helical" evidence="7">
    <location>
        <begin position="119"/>
        <end position="138"/>
    </location>
</feature>
<evidence type="ECO:0000256" key="5">
    <source>
        <dbReference type="ARBA" id="ARBA00022989"/>
    </source>
</evidence>
<dbReference type="InterPro" id="IPR000515">
    <property type="entry name" value="MetI-like"/>
</dbReference>
<sequence>MNDPFLVRYFRYVAEALTGDFGNSYRTQKPVFDEIFARFGITFRLGVMAICVAIMIGVPIGIVSAVKQYSWIDFTSTIIAMFFAAVPQFWLALMLVIFFSLQLQLLPSTFTGTITPQHFILPVLTLSLGTAASIIRLTRSNMLETIRQDYVRTARAKGASEGSIIFKHSLRNALLPVITVIGISFGYLMGGTVLVESIFGIPGLGSLTIASIRSKDIPQTTACILFLAFLNVFIMLTVDLLYAYIDPRVKARYAKGVKKRAS</sequence>
<dbReference type="Gene3D" id="1.10.3720.10">
    <property type="entry name" value="MetI-like"/>
    <property type="match status" value="1"/>
</dbReference>
<proteinExistence type="predicted"/>
<feature type="transmembrane region" description="Helical" evidence="7">
    <location>
        <begin position="219"/>
        <end position="245"/>
    </location>
</feature>
<reference evidence="9" key="1">
    <citation type="submission" date="2019-08" db="EMBL/GenBank/DDBJ databases">
        <authorList>
            <person name="Kucharzyk K."/>
            <person name="Murdoch R.W."/>
            <person name="Higgins S."/>
            <person name="Loffler F."/>
        </authorList>
    </citation>
    <scope>NUCLEOTIDE SEQUENCE</scope>
</reference>
<comment type="subcellular location">
    <subcellularLocation>
        <location evidence="1">Cell membrane</location>
        <topology evidence="1">Multi-pass membrane protein</topology>
    </subcellularLocation>
</comment>
<keyword evidence="4 7" id="KW-0812">Transmembrane</keyword>
<protein>
    <submittedName>
        <fullName evidence="9">Glutathione transport system permease protein GsiC</fullName>
    </submittedName>
</protein>
<evidence type="ECO:0000256" key="4">
    <source>
        <dbReference type="ARBA" id="ARBA00022692"/>
    </source>
</evidence>
<evidence type="ECO:0000256" key="7">
    <source>
        <dbReference type="SAM" id="Phobius"/>
    </source>
</evidence>
<dbReference type="GO" id="GO:0005886">
    <property type="term" value="C:plasma membrane"/>
    <property type="evidence" value="ECO:0007669"/>
    <property type="project" value="UniProtKB-SubCell"/>
</dbReference>
<name>A0A645EPN2_9ZZZZ</name>
<evidence type="ECO:0000256" key="2">
    <source>
        <dbReference type="ARBA" id="ARBA00022448"/>
    </source>
</evidence>
<keyword evidence="5 7" id="KW-1133">Transmembrane helix</keyword>
<dbReference type="PANTHER" id="PTHR43163:SF6">
    <property type="entry name" value="DIPEPTIDE TRANSPORT SYSTEM PERMEASE PROTEIN DPPB-RELATED"/>
    <property type="match status" value="1"/>
</dbReference>
<dbReference type="GO" id="GO:0055085">
    <property type="term" value="P:transmembrane transport"/>
    <property type="evidence" value="ECO:0007669"/>
    <property type="project" value="InterPro"/>
</dbReference>
<evidence type="ECO:0000313" key="9">
    <source>
        <dbReference type="EMBL" id="MPN03406.1"/>
    </source>
</evidence>
<feature type="transmembrane region" description="Helical" evidence="7">
    <location>
        <begin position="78"/>
        <end position="99"/>
    </location>
</feature>
<accession>A0A645EPN2</accession>
<dbReference type="InterPro" id="IPR035906">
    <property type="entry name" value="MetI-like_sf"/>
</dbReference>
<dbReference type="PROSITE" id="PS50928">
    <property type="entry name" value="ABC_TM1"/>
    <property type="match status" value="1"/>
</dbReference>
<evidence type="ECO:0000256" key="6">
    <source>
        <dbReference type="ARBA" id="ARBA00023136"/>
    </source>
</evidence>
<dbReference type="EMBL" id="VSSQ01049325">
    <property type="protein sequence ID" value="MPN03406.1"/>
    <property type="molecule type" value="Genomic_DNA"/>
</dbReference>
<dbReference type="PANTHER" id="PTHR43163">
    <property type="entry name" value="DIPEPTIDE TRANSPORT SYSTEM PERMEASE PROTEIN DPPB-RELATED"/>
    <property type="match status" value="1"/>
</dbReference>
<evidence type="ECO:0000259" key="8">
    <source>
        <dbReference type="PROSITE" id="PS50928"/>
    </source>
</evidence>
<keyword evidence="6 7" id="KW-0472">Membrane</keyword>